<dbReference type="GeneID" id="100893690"/>
<dbReference type="SUPFAM" id="SSF51206">
    <property type="entry name" value="cAMP-binding domain-like"/>
    <property type="match status" value="2"/>
</dbReference>
<dbReference type="GO" id="GO:0005829">
    <property type="term" value="C:cytosol"/>
    <property type="evidence" value="ECO:0000318"/>
    <property type="project" value="GO_Central"/>
</dbReference>
<dbReference type="OrthoDB" id="2021138at2759"/>
<feature type="region of interest" description="Disordered" evidence="4">
    <location>
        <begin position="420"/>
        <end position="441"/>
    </location>
</feature>
<dbReference type="RefSeq" id="XP_011674797.1">
    <property type="nucleotide sequence ID" value="XM_011676495.2"/>
</dbReference>
<keyword evidence="7" id="KW-1185">Reference proteome</keyword>
<dbReference type="InterPro" id="IPR018490">
    <property type="entry name" value="cNMP-bd_dom_sf"/>
</dbReference>
<feature type="compositionally biased region" description="Low complexity" evidence="4">
    <location>
        <begin position="427"/>
        <end position="437"/>
    </location>
</feature>
<comment type="similarity">
    <text evidence="1">Belongs to the cAMP-dependent kinase regulatory chain family.</text>
</comment>
<protein>
    <recommendedName>
        <fullName evidence="5">Cyclic nucleotide-binding domain-containing protein</fullName>
    </recommendedName>
</protein>
<feature type="domain" description="Cyclic nucleotide-binding" evidence="5">
    <location>
        <begin position="345"/>
        <end position="392"/>
    </location>
</feature>
<feature type="compositionally biased region" description="Basic and acidic residues" evidence="4">
    <location>
        <begin position="163"/>
        <end position="181"/>
    </location>
</feature>
<dbReference type="AlphaFoldDB" id="A0A7M7HMR3"/>
<dbReference type="GO" id="GO:0005952">
    <property type="term" value="C:cAMP-dependent protein kinase complex"/>
    <property type="evidence" value="ECO:0000318"/>
    <property type="project" value="GO_Central"/>
</dbReference>
<evidence type="ECO:0000313" key="6">
    <source>
        <dbReference type="EnsemblMetazoa" id="XP_011674798"/>
    </source>
</evidence>
<dbReference type="PROSITE" id="PS00889">
    <property type="entry name" value="CNMP_BINDING_2"/>
    <property type="match status" value="1"/>
</dbReference>
<feature type="compositionally biased region" description="Polar residues" evidence="4">
    <location>
        <begin position="802"/>
        <end position="812"/>
    </location>
</feature>
<dbReference type="OMA" id="MFGVHIR"/>
<keyword evidence="2" id="KW-0547">Nucleotide-binding</keyword>
<dbReference type="EnsemblMetazoa" id="XM_011676495">
    <property type="protein sequence ID" value="XP_011674797"/>
    <property type="gene ID" value="LOC100893690"/>
</dbReference>
<dbReference type="InterPro" id="IPR018488">
    <property type="entry name" value="cNMP-bd_CS"/>
</dbReference>
<dbReference type="InterPro" id="IPR050503">
    <property type="entry name" value="cAMP-dep_PK_reg_su-like"/>
</dbReference>
<reference evidence="6" key="2">
    <citation type="submission" date="2021-01" db="UniProtKB">
        <authorList>
            <consortium name="EnsemblMetazoa"/>
        </authorList>
    </citation>
    <scope>IDENTIFICATION</scope>
</reference>
<dbReference type="InterPro" id="IPR000595">
    <property type="entry name" value="cNMP-bd_dom"/>
</dbReference>
<dbReference type="InParanoid" id="A0A7M7HMR3"/>
<accession>A0A7M7HMR3</accession>
<dbReference type="CDD" id="cd00038">
    <property type="entry name" value="CAP_ED"/>
    <property type="match status" value="1"/>
</dbReference>
<feature type="domain" description="Cyclic nucleotide-binding" evidence="5">
    <location>
        <begin position="280"/>
        <end position="342"/>
    </location>
</feature>
<evidence type="ECO:0000256" key="3">
    <source>
        <dbReference type="ARBA" id="ARBA00023149"/>
    </source>
</evidence>
<dbReference type="GO" id="GO:0007189">
    <property type="term" value="P:adenylate cyclase-activating G protein-coupled receptor signaling pathway"/>
    <property type="evidence" value="ECO:0000318"/>
    <property type="project" value="GO_Central"/>
</dbReference>
<keyword evidence="2" id="KW-0116">cAMP-binding</keyword>
<dbReference type="Gene3D" id="2.60.120.10">
    <property type="entry name" value="Jelly Rolls"/>
    <property type="match status" value="3"/>
</dbReference>
<feature type="compositionally biased region" description="Basic and acidic residues" evidence="4">
    <location>
        <begin position="726"/>
        <end position="740"/>
    </location>
</feature>
<dbReference type="PANTHER" id="PTHR11635:SF152">
    <property type="entry name" value="CAMP-DEPENDENT PROTEIN KINASE TYPE I REGULATORY SUBUNIT-RELATED"/>
    <property type="match status" value="1"/>
</dbReference>
<dbReference type="KEGG" id="spu:100893690"/>
<reference evidence="7" key="1">
    <citation type="submission" date="2015-02" db="EMBL/GenBank/DDBJ databases">
        <title>Genome sequencing for Strongylocentrotus purpuratus.</title>
        <authorList>
            <person name="Murali S."/>
            <person name="Liu Y."/>
            <person name="Vee V."/>
            <person name="English A."/>
            <person name="Wang M."/>
            <person name="Skinner E."/>
            <person name="Han Y."/>
            <person name="Muzny D.M."/>
            <person name="Worley K.C."/>
            <person name="Gibbs R.A."/>
        </authorList>
    </citation>
    <scope>NUCLEOTIDE SEQUENCE</scope>
</reference>
<dbReference type="Proteomes" id="UP000007110">
    <property type="component" value="Unassembled WGS sequence"/>
</dbReference>
<dbReference type="PROSITE" id="PS50042">
    <property type="entry name" value="CNMP_BINDING_3"/>
    <property type="match status" value="3"/>
</dbReference>
<feature type="compositionally biased region" description="Gly residues" evidence="4">
    <location>
        <begin position="186"/>
        <end position="197"/>
    </location>
</feature>
<dbReference type="GO" id="GO:0004862">
    <property type="term" value="F:cAMP-dependent protein kinase inhibitor activity"/>
    <property type="evidence" value="ECO:0000318"/>
    <property type="project" value="GO_Central"/>
</dbReference>
<dbReference type="PANTHER" id="PTHR11635">
    <property type="entry name" value="CAMP-DEPENDENT PROTEIN KINASE REGULATORY CHAIN"/>
    <property type="match status" value="1"/>
</dbReference>
<evidence type="ECO:0000313" key="7">
    <source>
        <dbReference type="Proteomes" id="UP000007110"/>
    </source>
</evidence>
<evidence type="ECO:0000256" key="1">
    <source>
        <dbReference type="ARBA" id="ARBA00005753"/>
    </source>
</evidence>
<keyword evidence="3" id="KW-0114">cAMP</keyword>
<feature type="region of interest" description="Disordered" evidence="4">
    <location>
        <begin position="726"/>
        <end position="751"/>
    </location>
</feature>
<feature type="compositionally biased region" description="Polar residues" evidence="4">
    <location>
        <begin position="109"/>
        <end position="123"/>
    </location>
</feature>
<dbReference type="EnsemblMetazoa" id="XM_011676496">
    <property type="protein sequence ID" value="XP_011674798"/>
    <property type="gene ID" value="LOC100893690"/>
</dbReference>
<feature type="domain" description="Cyclic nucleotide-binding" evidence="5">
    <location>
        <begin position="37"/>
        <end position="87"/>
    </location>
</feature>
<proteinExistence type="inferred from homology"/>
<evidence type="ECO:0000256" key="2">
    <source>
        <dbReference type="ARBA" id="ARBA00022566"/>
    </source>
</evidence>
<dbReference type="InterPro" id="IPR014710">
    <property type="entry name" value="RmlC-like_jellyroll"/>
</dbReference>
<feature type="region of interest" description="Disordered" evidence="4">
    <location>
        <begin position="93"/>
        <end position="261"/>
    </location>
</feature>
<feature type="compositionally biased region" description="Acidic residues" evidence="4">
    <location>
        <begin position="238"/>
        <end position="261"/>
    </location>
</feature>
<dbReference type="GO" id="GO:0030552">
    <property type="term" value="F:cAMP binding"/>
    <property type="evidence" value="ECO:0000318"/>
    <property type="project" value="GO_Central"/>
</dbReference>
<name>A0A7M7HMR3_STRPU</name>
<dbReference type="GO" id="GO:0034236">
    <property type="term" value="F:protein kinase A catalytic subunit binding"/>
    <property type="evidence" value="ECO:0000318"/>
    <property type="project" value="GO_Central"/>
</dbReference>
<evidence type="ECO:0000259" key="5">
    <source>
        <dbReference type="PROSITE" id="PS50042"/>
    </source>
</evidence>
<organism evidence="6 7">
    <name type="scientific">Strongylocentrotus purpuratus</name>
    <name type="common">Purple sea urchin</name>
    <dbReference type="NCBI Taxonomy" id="7668"/>
    <lineage>
        <taxon>Eukaryota</taxon>
        <taxon>Metazoa</taxon>
        <taxon>Echinodermata</taxon>
        <taxon>Eleutherozoa</taxon>
        <taxon>Echinozoa</taxon>
        <taxon>Echinoidea</taxon>
        <taxon>Euechinoidea</taxon>
        <taxon>Echinacea</taxon>
        <taxon>Camarodonta</taxon>
        <taxon>Echinidea</taxon>
        <taxon>Strongylocentrotidae</taxon>
        <taxon>Strongylocentrotus</taxon>
    </lineage>
</organism>
<feature type="region of interest" description="Disordered" evidence="4">
    <location>
        <begin position="765"/>
        <end position="812"/>
    </location>
</feature>
<dbReference type="RefSeq" id="XP_011674798.1">
    <property type="nucleotide sequence ID" value="XM_011676496.2"/>
</dbReference>
<evidence type="ECO:0000256" key="4">
    <source>
        <dbReference type="SAM" id="MobiDB-lite"/>
    </source>
</evidence>
<sequence length="812" mass="91096">MAHNYDKVVALISKDPQDRDGREVDLLIPWFQNMSGLFKAQKTDVVKDIVRNCDFISVPTDTVIIRQGGKGDCFYIILSGSVSVFINQALEDQDNVSKSPPSRARTRKSIPNTRPNTRPSTRVRSPEKVPQSKDRPSTAKHSKSAEDQHSSSSSAKNAGESGDNTRKSPAERDDKRADDSNRISGDGIGGKADGGSANGIEIIIDDDASESQADSGLSSDGMLVDENDNDVYNNGNESDNDDDYDDDFDSDFDYSSDEDNEDILKQNTTKLERSLFGVHIRELEAGKCFGELALVQNNPIRTASIIANQQTNLIVINRELYNRCLKAAQQHEFNLKKNFVNTFPLFRNWTPRQRSVMTMSLTRYQYQYGNTMARQGAPVKGLHFITQGSAKVSTDTVQHITQYPKFCTEKDVQFAKDVKTGRGTRTSHPGSSSWESGSTRRGVQHCVRRKETYAEAEKDLNYKNTDMCVIGAGDYIGDFEVLLRLPTYSFSVKCLQGVDTFELDLNNFERQIVKKSPTTYALLKETAETKLRARVKRLVRDQQIYMPVLEAMLNRLQMLNKPNGWKSKPKYKLDVASTSSIGSVKVGGGDEIVGEYREKQRQFLRRRQREKRLEEKRNIQMAHAFGLGLQLEMQNMPNNMVNYEGIPDIDTSTIERKASDIFPDVPSNVKLRVDPITGLIRSTEIRVPRNVIYQKNNGSQQGVMNTNGQLVVPRSKRQLLNALENKDKTNLAVPKDESKKDRRLRSQTFSPGVYQSVHLKTTSSLTSLNAPSKSAGRPFSGKSSNSSHQGHAHAYRPVSRLSDAQRTHSSSF</sequence>
<feature type="compositionally biased region" description="Basic and acidic residues" evidence="4">
    <location>
        <begin position="124"/>
        <end position="149"/>
    </location>
</feature>